<dbReference type="InterPro" id="IPR003710">
    <property type="entry name" value="ApbA"/>
</dbReference>
<dbReference type="InterPro" id="IPR036291">
    <property type="entry name" value="NAD(P)-bd_dom_sf"/>
</dbReference>
<dbReference type="GO" id="GO:0008677">
    <property type="term" value="F:2-dehydropantoate 2-reductase activity"/>
    <property type="evidence" value="ECO:0007669"/>
    <property type="project" value="InterPro"/>
</dbReference>
<dbReference type="SUPFAM" id="SSF48179">
    <property type="entry name" value="6-phosphogluconate dehydrogenase C-terminal domain-like"/>
    <property type="match status" value="1"/>
</dbReference>
<evidence type="ECO:0000256" key="3">
    <source>
        <dbReference type="ARBA" id="ARBA00023002"/>
    </source>
</evidence>
<dbReference type="SUPFAM" id="SSF51735">
    <property type="entry name" value="NAD(P)-binding Rossmann-fold domains"/>
    <property type="match status" value="1"/>
</dbReference>
<feature type="domain" description="Ketopantoate reductase C-terminal" evidence="5">
    <location>
        <begin position="190"/>
        <end position="312"/>
    </location>
</feature>
<dbReference type="InterPro" id="IPR013752">
    <property type="entry name" value="KPA_reductase"/>
</dbReference>
<dbReference type="GO" id="GO:0015940">
    <property type="term" value="P:pantothenate biosynthetic process"/>
    <property type="evidence" value="ECO:0007669"/>
    <property type="project" value="InterPro"/>
</dbReference>
<comment type="similarity">
    <text evidence="1">Belongs to the ketopantoate reductase family.</text>
</comment>
<dbReference type="InterPro" id="IPR013328">
    <property type="entry name" value="6PGD_dom2"/>
</dbReference>
<dbReference type="Pfam" id="PF08546">
    <property type="entry name" value="ApbA_C"/>
    <property type="match status" value="1"/>
</dbReference>
<name>A0A0F9IDJ0_9ZZZZ</name>
<evidence type="ECO:0000313" key="6">
    <source>
        <dbReference type="EMBL" id="KKM25701.1"/>
    </source>
</evidence>
<accession>A0A0F9IDJ0</accession>
<dbReference type="NCBIfam" id="TIGR00745">
    <property type="entry name" value="apbA_panE"/>
    <property type="match status" value="1"/>
</dbReference>
<keyword evidence="3" id="KW-0560">Oxidoreductase</keyword>
<proteinExistence type="inferred from homology"/>
<evidence type="ECO:0000256" key="1">
    <source>
        <dbReference type="ARBA" id="ARBA00007870"/>
    </source>
</evidence>
<evidence type="ECO:0000259" key="5">
    <source>
        <dbReference type="Pfam" id="PF08546"/>
    </source>
</evidence>
<feature type="domain" description="Ketopantoate reductase N-terminal" evidence="4">
    <location>
        <begin position="13"/>
        <end position="150"/>
    </location>
</feature>
<dbReference type="InterPro" id="IPR013332">
    <property type="entry name" value="KPR_N"/>
</dbReference>
<organism evidence="6">
    <name type="scientific">marine sediment metagenome</name>
    <dbReference type="NCBI Taxonomy" id="412755"/>
    <lineage>
        <taxon>unclassified sequences</taxon>
        <taxon>metagenomes</taxon>
        <taxon>ecological metagenomes</taxon>
    </lineage>
</organism>
<dbReference type="Gene3D" id="3.40.50.720">
    <property type="entry name" value="NAD(P)-binding Rossmann-like Domain"/>
    <property type="match status" value="1"/>
</dbReference>
<evidence type="ECO:0000256" key="2">
    <source>
        <dbReference type="ARBA" id="ARBA00022857"/>
    </source>
</evidence>
<sequence length="315" mass="34645">MKDQQEFNPQCFAVVGAGPVGCIVAAFLAKGGYDVTLCDVVPELIEPAQNRGIIIEGAEHLTQVVSRTCTSIDELANYQPDVVFITVKANALSLIASAIEDFYRDGMYVVSWQNGIDTEKEIAKTLGPRPVMRAVVNYGCSLLEPARVRMPFHHFPHFIQELDPESRHAAGPIAEALTKSGLVTHHTDQIVSMVWRKSIMNAAMNPVCAVTGLTMAQAMNDPIVFQVVDALVKECIEVARGNEISLGGDYYSEAVMYMGNAGDHKPSMLVDIEKRHRTEIDYINGKFVEYGDRAGIKTPYNISLRSLVKGLESRL</sequence>
<dbReference type="EMBL" id="LAZR01012661">
    <property type="protein sequence ID" value="KKM25701.1"/>
    <property type="molecule type" value="Genomic_DNA"/>
</dbReference>
<dbReference type="GO" id="GO:0005737">
    <property type="term" value="C:cytoplasm"/>
    <property type="evidence" value="ECO:0007669"/>
    <property type="project" value="TreeGrafter"/>
</dbReference>
<evidence type="ECO:0000259" key="4">
    <source>
        <dbReference type="Pfam" id="PF02558"/>
    </source>
</evidence>
<dbReference type="AlphaFoldDB" id="A0A0F9IDJ0"/>
<dbReference type="InterPro" id="IPR008927">
    <property type="entry name" value="6-PGluconate_DH-like_C_sf"/>
</dbReference>
<comment type="caution">
    <text evidence="6">The sequence shown here is derived from an EMBL/GenBank/DDBJ whole genome shotgun (WGS) entry which is preliminary data.</text>
</comment>
<gene>
    <name evidence="6" type="ORF">LCGC14_1592340</name>
</gene>
<dbReference type="FunFam" id="1.10.1040.10:FF:000017">
    <property type="entry name" value="2-dehydropantoate 2-reductase"/>
    <property type="match status" value="1"/>
</dbReference>
<reference evidence="6" key="1">
    <citation type="journal article" date="2015" name="Nature">
        <title>Complex archaea that bridge the gap between prokaryotes and eukaryotes.</title>
        <authorList>
            <person name="Spang A."/>
            <person name="Saw J.H."/>
            <person name="Jorgensen S.L."/>
            <person name="Zaremba-Niedzwiedzka K."/>
            <person name="Martijn J."/>
            <person name="Lind A.E."/>
            <person name="van Eijk R."/>
            <person name="Schleper C."/>
            <person name="Guy L."/>
            <person name="Ettema T.J."/>
        </authorList>
    </citation>
    <scope>NUCLEOTIDE SEQUENCE</scope>
</reference>
<evidence type="ECO:0008006" key="7">
    <source>
        <dbReference type="Google" id="ProtNLM"/>
    </source>
</evidence>
<protein>
    <recommendedName>
        <fullName evidence="7">2-dehydropantoate 2-reductase</fullName>
    </recommendedName>
</protein>
<dbReference type="InterPro" id="IPR051402">
    <property type="entry name" value="KPR-Related"/>
</dbReference>
<dbReference type="PANTHER" id="PTHR21708">
    <property type="entry name" value="PROBABLE 2-DEHYDROPANTOATE 2-REDUCTASE"/>
    <property type="match status" value="1"/>
</dbReference>
<dbReference type="Pfam" id="PF02558">
    <property type="entry name" value="ApbA"/>
    <property type="match status" value="1"/>
</dbReference>
<keyword evidence="2" id="KW-0521">NADP</keyword>
<dbReference type="Gene3D" id="1.10.1040.10">
    <property type="entry name" value="N-(1-d-carboxylethyl)-l-norvaline Dehydrogenase, domain 2"/>
    <property type="match status" value="1"/>
</dbReference>
<dbReference type="PANTHER" id="PTHR21708:SF26">
    <property type="entry name" value="2-DEHYDROPANTOATE 2-REDUCTASE"/>
    <property type="match status" value="1"/>
</dbReference>